<keyword evidence="3" id="KW-1003">Cell membrane</keyword>
<evidence type="ECO:0000313" key="9">
    <source>
        <dbReference type="Proteomes" id="UP000806528"/>
    </source>
</evidence>
<evidence type="ECO:0000256" key="1">
    <source>
        <dbReference type="ARBA" id="ARBA00004651"/>
    </source>
</evidence>
<feature type="transmembrane region" description="Helical" evidence="7">
    <location>
        <begin position="108"/>
        <end position="126"/>
    </location>
</feature>
<keyword evidence="5 7" id="KW-1133">Transmembrane helix</keyword>
<dbReference type="PANTHER" id="PTHR33452">
    <property type="entry name" value="OXIDOREDUCTASE CATD-RELATED"/>
    <property type="match status" value="1"/>
</dbReference>
<evidence type="ECO:0000256" key="4">
    <source>
        <dbReference type="ARBA" id="ARBA00022692"/>
    </source>
</evidence>
<evidence type="ECO:0000256" key="6">
    <source>
        <dbReference type="ARBA" id="ARBA00023136"/>
    </source>
</evidence>
<dbReference type="PANTHER" id="PTHR33452:SF1">
    <property type="entry name" value="INNER MEMBRANE PROTEIN YPHA-RELATED"/>
    <property type="match status" value="1"/>
</dbReference>
<keyword evidence="9" id="KW-1185">Reference proteome</keyword>
<reference evidence="8 9" key="1">
    <citation type="submission" date="2020-09" db="EMBL/GenBank/DDBJ databases">
        <title>Diversity and distribution of actinomycetes associated with coral in the coast of Hainan.</title>
        <authorList>
            <person name="Li F."/>
        </authorList>
    </citation>
    <scope>NUCLEOTIDE SEQUENCE [LARGE SCALE GENOMIC DNA]</scope>
    <source>
        <strain evidence="8 9">HNM0947</strain>
    </source>
</reference>
<evidence type="ECO:0000256" key="5">
    <source>
        <dbReference type="ARBA" id="ARBA00022989"/>
    </source>
</evidence>
<evidence type="ECO:0000313" key="8">
    <source>
        <dbReference type="EMBL" id="MBE2998352.1"/>
    </source>
</evidence>
<feature type="transmembrane region" description="Helical" evidence="7">
    <location>
        <begin position="54"/>
        <end position="75"/>
    </location>
</feature>
<comment type="subcellular location">
    <subcellularLocation>
        <location evidence="1">Cell membrane</location>
        <topology evidence="1">Multi-pass membrane protein</topology>
    </subcellularLocation>
</comment>
<proteinExistence type="inferred from homology"/>
<keyword evidence="4 7" id="KW-0812">Transmembrane</keyword>
<keyword evidence="6 7" id="KW-0472">Membrane</keyword>
<accession>A0ABR9P3C9</accession>
<dbReference type="Proteomes" id="UP000806528">
    <property type="component" value="Unassembled WGS sequence"/>
</dbReference>
<organism evidence="8 9">
    <name type="scientific">Nocardiopsis coralli</name>
    <dbReference type="NCBI Taxonomy" id="2772213"/>
    <lineage>
        <taxon>Bacteria</taxon>
        <taxon>Bacillati</taxon>
        <taxon>Actinomycetota</taxon>
        <taxon>Actinomycetes</taxon>
        <taxon>Streptosporangiales</taxon>
        <taxon>Nocardiopsidaceae</taxon>
        <taxon>Nocardiopsis</taxon>
    </lineage>
</organism>
<dbReference type="RefSeq" id="WP_193120981.1">
    <property type="nucleotide sequence ID" value="NZ_JADBGI010000004.1"/>
</dbReference>
<name>A0ABR9P3C9_9ACTN</name>
<dbReference type="Pfam" id="PF07681">
    <property type="entry name" value="DoxX"/>
    <property type="match status" value="1"/>
</dbReference>
<comment type="similarity">
    <text evidence="2">Belongs to the DoxX family.</text>
</comment>
<gene>
    <name evidence="8" type="ORF">IDM40_06475</name>
</gene>
<dbReference type="InterPro" id="IPR032808">
    <property type="entry name" value="DoxX"/>
</dbReference>
<dbReference type="InterPro" id="IPR051907">
    <property type="entry name" value="DoxX-like_oxidoreductase"/>
</dbReference>
<comment type="caution">
    <text evidence="8">The sequence shown here is derived from an EMBL/GenBank/DDBJ whole genome shotgun (WGS) entry which is preliminary data.</text>
</comment>
<evidence type="ECO:0000256" key="2">
    <source>
        <dbReference type="ARBA" id="ARBA00006679"/>
    </source>
</evidence>
<dbReference type="EMBL" id="JADBGI010000004">
    <property type="protein sequence ID" value="MBE2998352.1"/>
    <property type="molecule type" value="Genomic_DNA"/>
</dbReference>
<evidence type="ECO:0000256" key="3">
    <source>
        <dbReference type="ARBA" id="ARBA00022475"/>
    </source>
</evidence>
<protein>
    <submittedName>
        <fullName evidence="8">DoxX family protein</fullName>
    </submittedName>
</protein>
<sequence length="154" mass="15383">MPRRPLTSKVHDVTALAARAVVGVTFIAHGLPKATDIGGTAAGFEAMGIPAPEVAAIVGAVIEVGFGAALILGLLLPLTGIALAAMMGAALGFAHVGDVFVGGFELPLALGVTALALGFSGGRLALDSLLPLPWNERRAEKQQTPAAEEAPASA</sequence>
<evidence type="ECO:0000256" key="7">
    <source>
        <dbReference type="SAM" id="Phobius"/>
    </source>
</evidence>